<reference evidence="2 3" key="1">
    <citation type="submission" date="2019-02" db="EMBL/GenBank/DDBJ databases">
        <title>WGS of Pseudoxanthomonas species novum from clinical isolates.</title>
        <authorList>
            <person name="Bernier A.-M."/>
            <person name="Bernard K."/>
            <person name="Vachon A."/>
        </authorList>
    </citation>
    <scope>NUCLEOTIDE SEQUENCE [LARGE SCALE GENOMIC DNA]</scope>
    <source>
        <strain evidence="2 3">NML171200</strain>
    </source>
</reference>
<feature type="region of interest" description="Disordered" evidence="1">
    <location>
        <begin position="1"/>
        <end position="36"/>
    </location>
</feature>
<proteinExistence type="predicted"/>
<comment type="caution">
    <text evidence="2">The sequence shown here is derived from an EMBL/GenBank/DDBJ whole genome shotgun (WGS) entry which is preliminary data.</text>
</comment>
<accession>A0A4Q8LFN7</accession>
<sequence>MGAGLLDPALQRQRTGPARGRAGSRRRHRPGQAPPRIAPAEILMPAVRTVSRLARLGAAAGGLVLLAGCGTAPPLRTVPANATGATFLLVANADAVVGTDEDPPLSPAGEARAERLAQALADAPLVAIYTDEFRRTQQTAAPVAAQHPRAERLRYFSRGPAQDSARQWRSAYDRDTVLVVAQPDTLAPLADALCRCTVRPMRAGQVDRLLRIHLPAHAAAQVQDMRYGGPAP</sequence>
<organism evidence="2 3">
    <name type="scientific">Pseudoxanthomonas winnipegensis</name>
    <dbReference type="NCBI Taxonomy" id="2480810"/>
    <lineage>
        <taxon>Bacteria</taxon>
        <taxon>Pseudomonadati</taxon>
        <taxon>Pseudomonadota</taxon>
        <taxon>Gammaproteobacteria</taxon>
        <taxon>Lysobacterales</taxon>
        <taxon>Lysobacteraceae</taxon>
        <taxon>Pseudoxanthomonas</taxon>
    </lineage>
</organism>
<protein>
    <recommendedName>
        <fullName evidence="4">Histidine phosphatase family protein</fullName>
    </recommendedName>
</protein>
<evidence type="ECO:0000256" key="1">
    <source>
        <dbReference type="SAM" id="MobiDB-lite"/>
    </source>
</evidence>
<evidence type="ECO:0000313" key="3">
    <source>
        <dbReference type="Proteomes" id="UP000292627"/>
    </source>
</evidence>
<evidence type="ECO:0008006" key="4">
    <source>
        <dbReference type="Google" id="ProtNLM"/>
    </source>
</evidence>
<dbReference type="CDD" id="cd07067">
    <property type="entry name" value="HP_PGM_like"/>
    <property type="match status" value="1"/>
</dbReference>
<dbReference type="InterPro" id="IPR029033">
    <property type="entry name" value="His_PPase_superfam"/>
</dbReference>
<evidence type="ECO:0000313" key="2">
    <source>
        <dbReference type="EMBL" id="TAA28196.1"/>
    </source>
</evidence>
<dbReference type="AlphaFoldDB" id="A0A4Q8LFN7"/>
<dbReference type="InterPro" id="IPR013078">
    <property type="entry name" value="His_Pase_superF_clade-1"/>
</dbReference>
<gene>
    <name evidence="2" type="ORF">EA660_00940</name>
</gene>
<dbReference type="EMBL" id="SHMC01000001">
    <property type="protein sequence ID" value="TAA28196.1"/>
    <property type="molecule type" value="Genomic_DNA"/>
</dbReference>
<name>A0A4Q8LFN7_9GAMM</name>
<dbReference type="Gene3D" id="3.40.50.1240">
    <property type="entry name" value="Phosphoglycerate mutase-like"/>
    <property type="match status" value="1"/>
</dbReference>
<dbReference type="Pfam" id="PF00300">
    <property type="entry name" value="His_Phos_1"/>
    <property type="match status" value="1"/>
</dbReference>
<dbReference type="OrthoDB" id="3296006at2"/>
<dbReference type="SUPFAM" id="SSF53254">
    <property type="entry name" value="Phosphoglycerate mutase-like"/>
    <property type="match status" value="1"/>
</dbReference>
<dbReference type="Proteomes" id="UP000292627">
    <property type="component" value="Unassembled WGS sequence"/>
</dbReference>